<keyword evidence="2" id="KW-1185">Reference proteome</keyword>
<dbReference type="Proteomes" id="UP000299102">
    <property type="component" value="Unassembled WGS sequence"/>
</dbReference>
<protein>
    <submittedName>
        <fullName evidence="1">Uncharacterized protein</fullName>
    </submittedName>
</protein>
<dbReference type="EMBL" id="BGZK01000144">
    <property type="protein sequence ID" value="GBP22870.1"/>
    <property type="molecule type" value="Genomic_DNA"/>
</dbReference>
<gene>
    <name evidence="1" type="ORF">EVAR_17224_1</name>
</gene>
<evidence type="ECO:0000313" key="1">
    <source>
        <dbReference type="EMBL" id="GBP22870.1"/>
    </source>
</evidence>
<dbReference type="OrthoDB" id="10050074at2759"/>
<dbReference type="AlphaFoldDB" id="A0A4C1U9U3"/>
<name>A0A4C1U9U3_EUMVA</name>
<comment type="caution">
    <text evidence="1">The sequence shown here is derived from an EMBL/GenBank/DDBJ whole genome shotgun (WGS) entry which is preliminary data.</text>
</comment>
<evidence type="ECO:0000313" key="2">
    <source>
        <dbReference type="Proteomes" id="UP000299102"/>
    </source>
</evidence>
<accession>A0A4C1U9U3</accession>
<sequence length="113" mass="12889">MTYASSVFAHTAPKAFDRVQVIQKKFLRELCVRNSILHRDLELPIITEIMKDASKRFFDIAESHSKAHLRSAASCEPPRPYHFIRRPRNVLTDQPDALAAAVESLIEVNDTND</sequence>
<proteinExistence type="predicted"/>
<reference evidence="1 2" key="1">
    <citation type="journal article" date="2019" name="Commun. Biol.">
        <title>The bagworm genome reveals a unique fibroin gene that provides high tensile strength.</title>
        <authorList>
            <person name="Kono N."/>
            <person name="Nakamura H."/>
            <person name="Ohtoshi R."/>
            <person name="Tomita M."/>
            <person name="Numata K."/>
            <person name="Arakawa K."/>
        </authorList>
    </citation>
    <scope>NUCLEOTIDE SEQUENCE [LARGE SCALE GENOMIC DNA]</scope>
</reference>
<organism evidence="1 2">
    <name type="scientific">Eumeta variegata</name>
    <name type="common">Bagworm moth</name>
    <name type="synonym">Eumeta japonica</name>
    <dbReference type="NCBI Taxonomy" id="151549"/>
    <lineage>
        <taxon>Eukaryota</taxon>
        <taxon>Metazoa</taxon>
        <taxon>Ecdysozoa</taxon>
        <taxon>Arthropoda</taxon>
        <taxon>Hexapoda</taxon>
        <taxon>Insecta</taxon>
        <taxon>Pterygota</taxon>
        <taxon>Neoptera</taxon>
        <taxon>Endopterygota</taxon>
        <taxon>Lepidoptera</taxon>
        <taxon>Glossata</taxon>
        <taxon>Ditrysia</taxon>
        <taxon>Tineoidea</taxon>
        <taxon>Psychidae</taxon>
        <taxon>Oiketicinae</taxon>
        <taxon>Eumeta</taxon>
    </lineage>
</organism>